<gene>
    <name evidence="2" type="primary">parA</name>
    <name evidence="2" type="ORF">OCOJLMKI_1124</name>
</gene>
<evidence type="ECO:0000313" key="2">
    <source>
        <dbReference type="EMBL" id="GJD93926.1"/>
    </source>
</evidence>
<evidence type="ECO:0000313" key="3">
    <source>
        <dbReference type="Proteomes" id="UP001055125"/>
    </source>
</evidence>
<name>A0ABQ4RT30_9HYPH</name>
<evidence type="ECO:0000259" key="1">
    <source>
        <dbReference type="Pfam" id="PF13614"/>
    </source>
</evidence>
<comment type="caution">
    <text evidence="2">The sequence shown here is derived from an EMBL/GenBank/DDBJ whole genome shotgun (WGS) entry which is preliminary data.</text>
</comment>
<dbReference type="Proteomes" id="UP001055125">
    <property type="component" value="Unassembled WGS sequence"/>
</dbReference>
<dbReference type="EMBL" id="BPQP01000016">
    <property type="protein sequence ID" value="GJD93926.1"/>
    <property type="molecule type" value="Genomic_DNA"/>
</dbReference>
<protein>
    <submittedName>
        <fullName evidence="2">Chromosome partitioning protein ParA</fullName>
    </submittedName>
</protein>
<keyword evidence="3" id="KW-1185">Reference proteome</keyword>
<dbReference type="PANTHER" id="PTHR13696">
    <property type="entry name" value="P-LOOP CONTAINING NUCLEOSIDE TRIPHOSPHATE HYDROLASE"/>
    <property type="match status" value="1"/>
</dbReference>
<dbReference type="InterPro" id="IPR050678">
    <property type="entry name" value="DNA_Partitioning_ATPase"/>
</dbReference>
<dbReference type="Pfam" id="PF13614">
    <property type="entry name" value="AAA_31"/>
    <property type="match status" value="1"/>
</dbReference>
<sequence length="280" mass="29758">MTSHPSSPAGAKPERSLRVLALANQKGGVGKTTTAINLGTALAAIGERVLVIDLDPQGNASTGLGIDRRTRKISTYHVLAGEASLSQASVPTAVPRLLCAPSTMDLLGLEMEMASLPDRAHRLRGAMQGLTETGTTEGVTYVLIDCPPSLNLLTINALAAADAVLVPLQCEFFALEGLSQLLRTVEQVRGALNPRLSIQGVVLTMFDPRNNLSAQVVADVRGFMGEKVYETMIPRNVRVSEAPSHGKPVLLYDLKCAGSQAYLRLASEIIQREGRLPQAA</sequence>
<reference evidence="2" key="1">
    <citation type="journal article" date="2021" name="Front. Microbiol.">
        <title>Comprehensive Comparative Genomics and Phenotyping of Methylobacterium Species.</title>
        <authorList>
            <person name="Alessa O."/>
            <person name="Ogura Y."/>
            <person name="Fujitani Y."/>
            <person name="Takami H."/>
            <person name="Hayashi T."/>
            <person name="Sahin N."/>
            <person name="Tani A."/>
        </authorList>
    </citation>
    <scope>NUCLEOTIDE SEQUENCE</scope>
    <source>
        <strain evidence="2">DSM 19015</strain>
    </source>
</reference>
<dbReference type="PANTHER" id="PTHR13696:SF52">
    <property type="entry name" value="PARA FAMILY PROTEIN CT_582"/>
    <property type="match status" value="1"/>
</dbReference>
<accession>A0ABQ4RT30</accession>
<dbReference type="InterPro" id="IPR027417">
    <property type="entry name" value="P-loop_NTPase"/>
</dbReference>
<proteinExistence type="predicted"/>
<dbReference type="RefSeq" id="WP_238243113.1">
    <property type="nucleotide sequence ID" value="NZ_BPQP01000016.1"/>
</dbReference>
<reference evidence="2" key="2">
    <citation type="submission" date="2021-08" db="EMBL/GenBank/DDBJ databases">
        <authorList>
            <person name="Tani A."/>
            <person name="Ola A."/>
            <person name="Ogura Y."/>
            <person name="Katsura K."/>
            <person name="Hayashi T."/>
        </authorList>
    </citation>
    <scope>NUCLEOTIDE SEQUENCE</scope>
    <source>
        <strain evidence="2">DSM 19015</strain>
    </source>
</reference>
<feature type="domain" description="AAA" evidence="1">
    <location>
        <begin position="18"/>
        <end position="198"/>
    </location>
</feature>
<dbReference type="CDD" id="cd02042">
    <property type="entry name" value="ParAB_family"/>
    <property type="match status" value="1"/>
</dbReference>
<dbReference type="SUPFAM" id="SSF52540">
    <property type="entry name" value="P-loop containing nucleoside triphosphate hydrolases"/>
    <property type="match status" value="1"/>
</dbReference>
<dbReference type="InterPro" id="IPR025669">
    <property type="entry name" value="AAA_dom"/>
</dbReference>
<dbReference type="Gene3D" id="3.40.50.300">
    <property type="entry name" value="P-loop containing nucleotide triphosphate hydrolases"/>
    <property type="match status" value="1"/>
</dbReference>
<organism evidence="2 3">
    <name type="scientific">Methylobacterium iners</name>
    <dbReference type="NCBI Taxonomy" id="418707"/>
    <lineage>
        <taxon>Bacteria</taxon>
        <taxon>Pseudomonadati</taxon>
        <taxon>Pseudomonadota</taxon>
        <taxon>Alphaproteobacteria</taxon>
        <taxon>Hyphomicrobiales</taxon>
        <taxon>Methylobacteriaceae</taxon>
        <taxon>Methylobacterium</taxon>
    </lineage>
</organism>